<dbReference type="FunFam" id="1.20.1560.10:FF:000014">
    <property type="entry name" value="Multidrug resistance-associated protein member 4"/>
    <property type="match status" value="1"/>
</dbReference>
<evidence type="ECO:0000256" key="4">
    <source>
        <dbReference type="ARBA" id="ARBA00022737"/>
    </source>
</evidence>
<name>A0A7R8URX9_HERIL</name>
<dbReference type="CDD" id="cd03250">
    <property type="entry name" value="ABCC_MRP_domain1"/>
    <property type="match status" value="1"/>
</dbReference>
<dbReference type="InterPro" id="IPR044746">
    <property type="entry name" value="ABCC_6TM_D1"/>
</dbReference>
<feature type="region of interest" description="Disordered" evidence="9">
    <location>
        <begin position="646"/>
        <end position="685"/>
    </location>
</feature>
<dbReference type="CDD" id="cd03244">
    <property type="entry name" value="ABCC_MRP_domain2"/>
    <property type="match status" value="1"/>
</dbReference>
<feature type="transmembrane region" description="Helical" evidence="10">
    <location>
        <begin position="953"/>
        <end position="973"/>
    </location>
</feature>
<dbReference type="InterPro" id="IPR011527">
    <property type="entry name" value="ABC1_TM_dom"/>
</dbReference>
<feature type="transmembrane region" description="Helical" evidence="10">
    <location>
        <begin position="770"/>
        <end position="796"/>
    </location>
</feature>
<dbReference type="Gene3D" id="3.40.50.300">
    <property type="entry name" value="P-loop containing nucleotide triphosphate hydrolases"/>
    <property type="match status" value="2"/>
</dbReference>
<dbReference type="EMBL" id="LR899011">
    <property type="protein sequence ID" value="CAD7084953.1"/>
    <property type="molecule type" value="Genomic_DNA"/>
</dbReference>
<evidence type="ECO:0000313" key="14">
    <source>
        <dbReference type="Proteomes" id="UP000594454"/>
    </source>
</evidence>
<evidence type="ECO:0000256" key="10">
    <source>
        <dbReference type="SAM" id="Phobius"/>
    </source>
</evidence>
<evidence type="ECO:0000259" key="11">
    <source>
        <dbReference type="PROSITE" id="PS50893"/>
    </source>
</evidence>
<organism evidence="13 14">
    <name type="scientific">Hermetia illucens</name>
    <name type="common">Black soldier fly</name>
    <dbReference type="NCBI Taxonomy" id="343691"/>
    <lineage>
        <taxon>Eukaryota</taxon>
        <taxon>Metazoa</taxon>
        <taxon>Ecdysozoa</taxon>
        <taxon>Arthropoda</taxon>
        <taxon>Hexapoda</taxon>
        <taxon>Insecta</taxon>
        <taxon>Pterygota</taxon>
        <taxon>Neoptera</taxon>
        <taxon>Endopterygota</taxon>
        <taxon>Diptera</taxon>
        <taxon>Brachycera</taxon>
        <taxon>Stratiomyomorpha</taxon>
        <taxon>Stratiomyidae</taxon>
        <taxon>Hermetiinae</taxon>
        <taxon>Hermetia</taxon>
    </lineage>
</organism>
<dbReference type="PANTHER" id="PTHR24223:SF324">
    <property type="entry name" value="LD17001P"/>
    <property type="match status" value="1"/>
</dbReference>
<dbReference type="SMART" id="SM00382">
    <property type="entry name" value="AAA"/>
    <property type="match status" value="2"/>
</dbReference>
<dbReference type="CDD" id="cd18579">
    <property type="entry name" value="ABC_6TM_ABCC_D1"/>
    <property type="match status" value="1"/>
</dbReference>
<dbReference type="GO" id="GO:0005524">
    <property type="term" value="F:ATP binding"/>
    <property type="evidence" value="ECO:0007669"/>
    <property type="project" value="UniProtKB-KW"/>
</dbReference>
<dbReference type="InterPro" id="IPR003593">
    <property type="entry name" value="AAA+_ATPase"/>
</dbReference>
<dbReference type="InterPro" id="IPR017871">
    <property type="entry name" value="ABC_transporter-like_CS"/>
</dbReference>
<dbReference type="InParanoid" id="A0A7R8URX9"/>
<evidence type="ECO:0000256" key="9">
    <source>
        <dbReference type="SAM" id="MobiDB-lite"/>
    </source>
</evidence>
<dbReference type="GO" id="GO:0016887">
    <property type="term" value="F:ATP hydrolysis activity"/>
    <property type="evidence" value="ECO:0007669"/>
    <property type="project" value="InterPro"/>
</dbReference>
<keyword evidence="14" id="KW-1185">Reference proteome</keyword>
<dbReference type="Gene3D" id="1.20.1560.10">
    <property type="entry name" value="ABC transporter type 1, transmembrane domain"/>
    <property type="match status" value="2"/>
</dbReference>
<accession>A0A7R8URX9</accession>
<dbReference type="Proteomes" id="UP000594454">
    <property type="component" value="Chromosome 3"/>
</dbReference>
<feature type="transmembrane region" description="Helical" evidence="10">
    <location>
        <begin position="131"/>
        <end position="155"/>
    </location>
</feature>
<evidence type="ECO:0000256" key="6">
    <source>
        <dbReference type="ARBA" id="ARBA00022840"/>
    </source>
</evidence>
<sequence length="1304" mass="146536">MNRGVWNSKGNSNPVVGANIFSKWTFWWMRDLFKTGYRRPLKQEDMYENQPALSSEDLTEKFAGLWRDDLQNNKDPSILRILFRAYGVKLFVMAFLYCVIDTGSKVIQILCFGQLLSYFTPGQKEISKDGAWLYAAGIVAPTLLKVITFHPFMLYSCSIGIKMRLGCAGLVYRKILKLSKATTDTGLSGRAINILSNDLGVLDSTMTYVHDAYRGPVEIFFFGYLMYQEIGISAVIGVGFMLLFLPVQALAAKKTASFRRRAAARTDIRVKLMNEIIQGIQVIKMYAWEKPFAAVIAKIRKSELSAIRGGTYIQAALYSIYMISGISVFLSLVSYVLSGHRLTAKNVFTVSSYFNALIDSFVQCWPMALTCWAQTYVSARRVKEFLLQEGSIDYKIGEERGDGFGRIGTSKRILDENSAENAIIFQNVSADWDNRDSEDKFILKGVNFEVKTGELMAVIGPVGAGKTSLLNVIIGELNLQDGEATINGTVSYASQENWVFEGTIQDNIVFTENFDQSRYDKVVEACALRPDFSVLPYGDQTIVGERGISLSGGQKARVNLARAVYKKADIYLLDDPLSAVDTHVGHHIFQQCIKRFLKDKTCILVTHQLQFLKDIEHILLINVGRIQAQGSFQDLLDRESSKFLNGIQSSGSGEQKKNLEGKADEHDEKGFSNRTAPVSNAADRVEQQAEGSVGVEVYKSYFRTMDNWFLFLVISALFFITRALLSGVDYFLSRWVNWEQRAAFENMSMVKSVSIIEVDTEFQKQRSSFVLTYSILLGLAFILFLSRTYGFFIMCLRVSLKLHEKLFRSISEATMEFFSSNSSGRILNRFSRDIFAIDSALPSSMLRCFAFFMDIAAIIIIIAIANVWLLIPAVVILVIFYILRAIYVSTCRSLKRVESLARSPLYSHINQTFQGLTTIRALSAGDVLEKEFHALEDRHTSAWYVFLASTRAFALWLDMVCVLYVAAVTFSFLSIEDQFESGDVGLAIMNSINLIELCQQGLRRTVEVENEMTSVERVVEYTQIPPEPNIVSSDLYKRMKTWPQSGSIKFISLSMKYAENKEFVLRGLNFSIDDGEKVGIVGRTGAGKSSIIQAIFRLAKNEGVIEIDGVDTNLLSLHELRSKISIIPQDPVLFSGTVRYNLDPFGSVDDRTIWKALKEVRLEGYVSSLPGGLESNLSDGGSNFSMGQRQLVCLARAILKNNKILILDEATANVDPETDRLIQKTIRSKFVDCTVLTIAHRLNTVMDVDRIIVMDNGHIAEIGQPFILLSQREGYLSSLVERTGFTTATVLRNMAEESYRNKFR</sequence>
<feature type="domain" description="ABC transporter" evidence="11">
    <location>
        <begin position="1048"/>
        <end position="1281"/>
    </location>
</feature>
<keyword evidence="4" id="KW-0677">Repeat</keyword>
<gene>
    <name evidence="13" type="ORF">HERILL_LOCUS7823</name>
</gene>
<dbReference type="FunFam" id="1.20.1560.10:FF:000026">
    <property type="entry name" value="Multidrug resistance-associated protein lethal(2)03659"/>
    <property type="match status" value="1"/>
</dbReference>
<keyword evidence="2" id="KW-0813">Transport</keyword>
<dbReference type="PROSITE" id="PS50929">
    <property type="entry name" value="ABC_TM1F"/>
    <property type="match status" value="2"/>
</dbReference>
<dbReference type="InterPro" id="IPR003439">
    <property type="entry name" value="ABC_transporter-like_ATP-bd"/>
</dbReference>
<dbReference type="OrthoDB" id="6500128at2759"/>
<keyword evidence="8 10" id="KW-0472">Membrane</keyword>
<dbReference type="PROSITE" id="PS00211">
    <property type="entry name" value="ABC_TRANSPORTER_1"/>
    <property type="match status" value="1"/>
</dbReference>
<dbReference type="InterPro" id="IPR027417">
    <property type="entry name" value="P-loop_NTPase"/>
</dbReference>
<dbReference type="FunFam" id="3.40.50.300:FF:000973">
    <property type="entry name" value="Multidrug resistance-associated protein 4"/>
    <property type="match status" value="1"/>
</dbReference>
<evidence type="ECO:0000256" key="1">
    <source>
        <dbReference type="ARBA" id="ARBA00004141"/>
    </source>
</evidence>
<feature type="transmembrane region" description="Helical" evidence="10">
    <location>
        <begin position="230"/>
        <end position="251"/>
    </location>
</feature>
<evidence type="ECO:0000259" key="12">
    <source>
        <dbReference type="PROSITE" id="PS50929"/>
    </source>
</evidence>
<feature type="transmembrane region" description="Helical" evidence="10">
    <location>
        <begin position="845"/>
        <end position="864"/>
    </location>
</feature>
<dbReference type="FunFam" id="3.40.50.300:FF:000163">
    <property type="entry name" value="Multidrug resistance-associated protein member 4"/>
    <property type="match status" value="1"/>
</dbReference>
<keyword evidence="6" id="KW-0067">ATP-binding</keyword>
<proteinExistence type="predicted"/>
<reference evidence="13 14" key="1">
    <citation type="submission" date="2020-11" db="EMBL/GenBank/DDBJ databases">
        <authorList>
            <person name="Wallbank WR R."/>
            <person name="Pardo Diaz C."/>
            <person name="Kozak K."/>
            <person name="Martin S."/>
            <person name="Jiggins C."/>
            <person name="Moest M."/>
            <person name="Warren A I."/>
            <person name="Generalovic N T."/>
            <person name="Byers J.R.P. K."/>
            <person name="Montejo-Kovacevich G."/>
            <person name="Yen C E."/>
        </authorList>
    </citation>
    <scope>NUCLEOTIDE SEQUENCE [LARGE SCALE GENOMIC DNA]</scope>
</reference>
<keyword evidence="7 10" id="KW-1133">Transmembrane helix</keyword>
<feature type="transmembrane region" description="Helical" evidence="10">
    <location>
        <begin position="315"/>
        <end position="337"/>
    </location>
</feature>
<feature type="transmembrane region" description="Helical" evidence="10">
    <location>
        <begin position="870"/>
        <end position="887"/>
    </location>
</feature>
<dbReference type="GO" id="GO:0016020">
    <property type="term" value="C:membrane"/>
    <property type="evidence" value="ECO:0007669"/>
    <property type="project" value="UniProtKB-SubCell"/>
</dbReference>
<keyword evidence="3 10" id="KW-0812">Transmembrane</keyword>
<dbReference type="Pfam" id="PF00664">
    <property type="entry name" value="ABC_membrane"/>
    <property type="match status" value="2"/>
</dbReference>
<dbReference type="GO" id="GO:0140359">
    <property type="term" value="F:ABC-type transporter activity"/>
    <property type="evidence" value="ECO:0007669"/>
    <property type="project" value="InterPro"/>
</dbReference>
<protein>
    <submittedName>
        <fullName evidence="13">Uncharacterized protein</fullName>
    </submittedName>
</protein>
<feature type="transmembrane region" description="Helical" evidence="10">
    <location>
        <begin position="90"/>
        <end position="119"/>
    </location>
</feature>
<dbReference type="InterPro" id="IPR050173">
    <property type="entry name" value="ABC_transporter_C-like"/>
</dbReference>
<comment type="subcellular location">
    <subcellularLocation>
        <location evidence="1">Membrane</location>
        <topology evidence="1">Multi-pass membrane protein</topology>
    </subcellularLocation>
</comment>
<evidence type="ECO:0000256" key="3">
    <source>
        <dbReference type="ARBA" id="ARBA00022692"/>
    </source>
</evidence>
<evidence type="ECO:0000256" key="8">
    <source>
        <dbReference type="ARBA" id="ARBA00023136"/>
    </source>
</evidence>
<dbReference type="InterPro" id="IPR036640">
    <property type="entry name" value="ABC1_TM_sf"/>
</dbReference>
<evidence type="ECO:0000256" key="7">
    <source>
        <dbReference type="ARBA" id="ARBA00022989"/>
    </source>
</evidence>
<evidence type="ECO:0000313" key="13">
    <source>
        <dbReference type="EMBL" id="CAD7084953.1"/>
    </source>
</evidence>
<feature type="domain" description="ABC transporter" evidence="11">
    <location>
        <begin position="423"/>
        <end position="648"/>
    </location>
</feature>
<feature type="compositionally biased region" description="Basic and acidic residues" evidence="9">
    <location>
        <begin position="654"/>
        <end position="671"/>
    </location>
</feature>
<feature type="domain" description="ABC transmembrane type-1" evidence="12">
    <location>
        <begin position="712"/>
        <end position="1010"/>
    </location>
</feature>
<dbReference type="SUPFAM" id="SSF52540">
    <property type="entry name" value="P-loop containing nucleoside triphosphate hydrolases"/>
    <property type="match status" value="2"/>
</dbReference>
<dbReference type="PANTHER" id="PTHR24223">
    <property type="entry name" value="ATP-BINDING CASSETTE SUB-FAMILY C"/>
    <property type="match status" value="1"/>
</dbReference>
<evidence type="ECO:0000256" key="5">
    <source>
        <dbReference type="ARBA" id="ARBA00022741"/>
    </source>
</evidence>
<keyword evidence="5" id="KW-0547">Nucleotide-binding</keyword>
<feature type="transmembrane region" description="Helical" evidence="10">
    <location>
        <begin position="708"/>
        <end position="725"/>
    </location>
</feature>
<dbReference type="PROSITE" id="PS50893">
    <property type="entry name" value="ABC_TRANSPORTER_2"/>
    <property type="match status" value="2"/>
</dbReference>
<feature type="domain" description="ABC transmembrane type-1" evidence="12">
    <location>
        <begin position="92"/>
        <end position="363"/>
    </location>
</feature>
<dbReference type="Pfam" id="PF00005">
    <property type="entry name" value="ABC_tran"/>
    <property type="match status" value="2"/>
</dbReference>
<evidence type="ECO:0000256" key="2">
    <source>
        <dbReference type="ARBA" id="ARBA00022448"/>
    </source>
</evidence>
<dbReference type="SUPFAM" id="SSF90123">
    <property type="entry name" value="ABC transporter transmembrane region"/>
    <property type="match status" value="2"/>
</dbReference>